<dbReference type="InterPro" id="IPR050744">
    <property type="entry name" value="AI-2_Isomerase_LsrG"/>
</dbReference>
<reference evidence="3" key="1">
    <citation type="journal article" date="2019" name="Int. J. Syst. Evol. Microbiol.">
        <title>The Global Catalogue of Microorganisms (GCM) 10K type strain sequencing project: providing services to taxonomists for standard genome sequencing and annotation.</title>
        <authorList>
            <consortium name="The Broad Institute Genomics Platform"/>
            <consortium name="The Broad Institute Genome Sequencing Center for Infectious Disease"/>
            <person name="Wu L."/>
            <person name="Ma J."/>
        </authorList>
    </citation>
    <scope>NUCLEOTIDE SEQUENCE [LARGE SCALE GENOMIC DNA]</scope>
    <source>
        <strain evidence="3">KCTC 32255</strain>
    </source>
</reference>
<name>A0ABW2BWG1_9PSEU</name>
<feature type="domain" description="ABM" evidence="1">
    <location>
        <begin position="2"/>
        <end position="90"/>
    </location>
</feature>
<comment type="caution">
    <text evidence="2">The sequence shown here is derived from an EMBL/GenBank/DDBJ whole genome shotgun (WGS) entry which is preliminary data.</text>
</comment>
<dbReference type="Proteomes" id="UP001596337">
    <property type="component" value="Unassembled WGS sequence"/>
</dbReference>
<dbReference type="RefSeq" id="WP_345392800.1">
    <property type="nucleotide sequence ID" value="NZ_BAABLA010000012.1"/>
</dbReference>
<keyword evidence="3" id="KW-1185">Reference proteome</keyword>
<proteinExistence type="predicted"/>
<dbReference type="PANTHER" id="PTHR33336:SF3">
    <property type="entry name" value="ABM DOMAIN-CONTAINING PROTEIN"/>
    <property type="match status" value="1"/>
</dbReference>
<dbReference type="SUPFAM" id="SSF54909">
    <property type="entry name" value="Dimeric alpha+beta barrel"/>
    <property type="match status" value="1"/>
</dbReference>
<organism evidence="2 3">
    <name type="scientific">Haloechinothrix salitolerans</name>
    <dbReference type="NCBI Taxonomy" id="926830"/>
    <lineage>
        <taxon>Bacteria</taxon>
        <taxon>Bacillati</taxon>
        <taxon>Actinomycetota</taxon>
        <taxon>Actinomycetes</taxon>
        <taxon>Pseudonocardiales</taxon>
        <taxon>Pseudonocardiaceae</taxon>
        <taxon>Haloechinothrix</taxon>
    </lineage>
</organism>
<evidence type="ECO:0000259" key="1">
    <source>
        <dbReference type="PROSITE" id="PS51725"/>
    </source>
</evidence>
<dbReference type="EC" id="1.-.-.-" evidence="2"/>
<accession>A0ABW2BWG1</accession>
<dbReference type="InterPro" id="IPR007138">
    <property type="entry name" value="ABM_dom"/>
</dbReference>
<dbReference type="Gene3D" id="3.30.70.100">
    <property type="match status" value="1"/>
</dbReference>
<dbReference type="PROSITE" id="PS51725">
    <property type="entry name" value="ABM"/>
    <property type="match status" value="1"/>
</dbReference>
<protein>
    <submittedName>
        <fullName evidence="2">Quinol monooxygenase</fullName>
        <ecNumber evidence="2">1.-.-.-</ecNumber>
    </submittedName>
</protein>
<dbReference type="InterPro" id="IPR011008">
    <property type="entry name" value="Dimeric_a/b-barrel"/>
</dbReference>
<dbReference type="PANTHER" id="PTHR33336">
    <property type="entry name" value="QUINOL MONOOXYGENASE YGIN-RELATED"/>
    <property type="match status" value="1"/>
</dbReference>
<keyword evidence="2" id="KW-0560">Oxidoreductase</keyword>
<dbReference type="EMBL" id="JBHSXX010000001">
    <property type="protein sequence ID" value="MFC6867401.1"/>
    <property type="molecule type" value="Genomic_DNA"/>
</dbReference>
<gene>
    <name evidence="2" type="ORF">ACFQGD_09595</name>
</gene>
<keyword evidence="2" id="KW-0503">Monooxygenase</keyword>
<evidence type="ECO:0000313" key="3">
    <source>
        <dbReference type="Proteomes" id="UP001596337"/>
    </source>
</evidence>
<sequence>MIFIVVKFTIRPEYSESWLDAVSEFTASTRAEPGNLFFEWSKSLEVPHQYVLVEGFASQEAGEQHVNSPHFKAAMSWMPDYIATKPEIINAEIPNEGWGEMGELTPSSP</sequence>
<dbReference type="GO" id="GO:0004497">
    <property type="term" value="F:monooxygenase activity"/>
    <property type="evidence" value="ECO:0007669"/>
    <property type="project" value="UniProtKB-KW"/>
</dbReference>
<evidence type="ECO:0000313" key="2">
    <source>
        <dbReference type="EMBL" id="MFC6867401.1"/>
    </source>
</evidence>
<dbReference type="Pfam" id="PF03992">
    <property type="entry name" value="ABM"/>
    <property type="match status" value="1"/>
</dbReference>